<sequence>MTAGPPAEAESDDGTEEVNTRILPYNATKSEDLPDSIIYTPDDILICRAPTCF</sequence>
<keyword evidence="3" id="KW-1185">Reference proteome</keyword>
<dbReference type="EMBL" id="KB445565">
    <property type="protein sequence ID" value="EMC90890.1"/>
    <property type="molecule type" value="Genomic_DNA"/>
</dbReference>
<evidence type="ECO:0000256" key="1">
    <source>
        <dbReference type="SAM" id="MobiDB-lite"/>
    </source>
</evidence>
<gene>
    <name evidence="2" type="ORF">BAUCODRAFT_127417</name>
</gene>
<dbReference type="GeneID" id="19108150"/>
<proteinExistence type="predicted"/>
<reference evidence="2 3" key="1">
    <citation type="journal article" date="2012" name="PLoS Pathog.">
        <title>Diverse lifestyles and strategies of plant pathogenesis encoded in the genomes of eighteen Dothideomycetes fungi.</title>
        <authorList>
            <person name="Ohm R.A."/>
            <person name="Feau N."/>
            <person name="Henrissat B."/>
            <person name="Schoch C.L."/>
            <person name="Horwitz B.A."/>
            <person name="Barry K.W."/>
            <person name="Condon B.J."/>
            <person name="Copeland A.C."/>
            <person name="Dhillon B."/>
            <person name="Glaser F."/>
            <person name="Hesse C.N."/>
            <person name="Kosti I."/>
            <person name="LaButti K."/>
            <person name="Lindquist E.A."/>
            <person name="Lucas S."/>
            <person name="Salamov A.A."/>
            <person name="Bradshaw R.E."/>
            <person name="Ciuffetti L."/>
            <person name="Hamelin R.C."/>
            <person name="Kema G.H.J."/>
            <person name="Lawrence C."/>
            <person name="Scott J.A."/>
            <person name="Spatafora J.W."/>
            <person name="Turgeon B.G."/>
            <person name="de Wit P.J.G.M."/>
            <person name="Zhong S."/>
            <person name="Goodwin S.B."/>
            <person name="Grigoriev I.V."/>
        </authorList>
    </citation>
    <scope>NUCLEOTIDE SEQUENCE [LARGE SCALE GENOMIC DNA]</scope>
    <source>
        <strain evidence="2 3">UAMH 10762</strain>
    </source>
</reference>
<protein>
    <submittedName>
        <fullName evidence="2">Uncharacterized protein</fullName>
    </submittedName>
</protein>
<evidence type="ECO:0000313" key="3">
    <source>
        <dbReference type="Proteomes" id="UP000011761"/>
    </source>
</evidence>
<evidence type="ECO:0000313" key="2">
    <source>
        <dbReference type="EMBL" id="EMC90890.1"/>
    </source>
</evidence>
<dbReference type="KEGG" id="bcom:BAUCODRAFT_127417"/>
<feature type="region of interest" description="Disordered" evidence="1">
    <location>
        <begin position="1"/>
        <end position="21"/>
    </location>
</feature>
<organism evidence="2 3">
    <name type="scientific">Baudoinia panamericana (strain UAMH 10762)</name>
    <name type="common">Angels' share fungus</name>
    <name type="synonym">Baudoinia compniacensis (strain UAMH 10762)</name>
    <dbReference type="NCBI Taxonomy" id="717646"/>
    <lineage>
        <taxon>Eukaryota</taxon>
        <taxon>Fungi</taxon>
        <taxon>Dikarya</taxon>
        <taxon>Ascomycota</taxon>
        <taxon>Pezizomycotina</taxon>
        <taxon>Dothideomycetes</taxon>
        <taxon>Dothideomycetidae</taxon>
        <taxon>Mycosphaerellales</taxon>
        <taxon>Teratosphaeriaceae</taxon>
        <taxon>Baudoinia</taxon>
    </lineage>
</organism>
<dbReference type="AlphaFoldDB" id="M2MXB0"/>
<dbReference type="Proteomes" id="UP000011761">
    <property type="component" value="Unassembled WGS sequence"/>
</dbReference>
<accession>M2MXB0</accession>
<name>M2MXB0_BAUPA</name>
<dbReference type="HOGENOM" id="CLU_3068278_0_0_1"/>
<dbReference type="RefSeq" id="XP_007681835.1">
    <property type="nucleotide sequence ID" value="XM_007683645.1"/>
</dbReference>